<evidence type="ECO:0000313" key="2">
    <source>
        <dbReference type="EMBL" id="EDO28324.1"/>
    </source>
</evidence>
<dbReference type="PhylomeDB" id="A7T6T2"/>
<accession>A7T6T2</accession>
<dbReference type="AlphaFoldDB" id="A7T6T2"/>
<name>A7T6T2_NEMVE</name>
<evidence type="ECO:0000259" key="1">
    <source>
        <dbReference type="Pfam" id="PF23743"/>
    </source>
</evidence>
<dbReference type="PANTHER" id="PTHR16074">
    <property type="entry name" value="BARDET-BIEDL SYNDROME 7 PROTEIN"/>
    <property type="match status" value="1"/>
</dbReference>
<dbReference type="Pfam" id="PF23743">
    <property type="entry name" value="Beta-prop_BBS7"/>
    <property type="match status" value="1"/>
</dbReference>
<dbReference type="STRING" id="45351.A7T6T2"/>
<dbReference type="InParanoid" id="A7T6T2"/>
<evidence type="ECO:0000313" key="3">
    <source>
        <dbReference type="Proteomes" id="UP000001593"/>
    </source>
</evidence>
<dbReference type="Proteomes" id="UP000001593">
    <property type="component" value="Unassembled WGS sequence"/>
</dbReference>
<gene>
    <name evidence="2" type="ORF">NEMVEDRAFT_v1g148193</name>
</gene>
<sequence>MELSLTRSDYLQVGVTSPKTLKLLPSGGKRSTQKVGLYALIEHWNCIVFKTLPSSAISRLSLGGFQGPAQDRIFVASGAEVKGFSKKGKQFLGFDTNLTESIQAM</sequence>
<dbReference type="PANTHER" id="PTHR16074:SF4">
    <property type="entry name" value="BARDET-BIEDL SYNDROME 7 PROTEIN"/>
    <property type="match status" value="1"/>
</dbReference>
<dbReference type="EMBL" id="DS471709">
    <property type="protein sequence ID" value="EDO28324.1"/>
    <property type="molecule type" value="Genomic_DNA"/>
</dbReference>
<dbReference type="InterPro" id="IPR056332">
    <property type="entry name" value="Beta-prop_BBS7"/>
</dbReference>
<feature type="domain" description="BBS7 beta-propeller" evidence="1">
    <location>
        <begin position="21"/>
        <end position="105"/>
    </location>
</feature>
<dbReference type="HOGENOM" id="CLU_2432641_0_0_1"/>
<protein>
    <recommendedName>
        <fullName evidence="1">BBS7 beta-propeller domain-containing protein</fullName>
    </recommendedName>
</protein>
<proteinExistence type="predicted"/>
<dbReference type="eggNOG" id="ENOG502QPS5">
    <property type="taxonomic scope" value="Eukaryota"/>
</dbReference>
<reference evidence="2 3" key="1">
    <citation type="journal article" date="2007" name="Science">
        <title>Sea anemone genome reveals ancestral eumetazoan gene repertoire and genomic organization.</title>
        <authorList>
            <person name="Putnam N.H."/>
            <person name="Srivastava M."/>
            <person name="Hellsten U."/>
            <person name="Dirks B."/>
            <person name="Chapman J."/>
            <person name="Salamov A."/>
            <person name="Terry A."/>
            <person name="Shapiro H."/>
            <person name="Lindquist E."/>
            <person name="Kapitonov V.V."/>
            <person name="Jurka J."/>
            <person name="Genikhovich G."/>
            <person name="Grigoriev I.V."/>
            <person name="Lucas S.M."/>
            <person name="Steele R.E."/>
            <person name="Finnerty J.R."/>
            <person name="Technau U."/>
            <person name="Martindale M.Q."/>
            <person name="Rokhsar D.S."/>
        </authorList>
    </citation>
    <scope>NUCLEOTIDE SEQUENCE [LARGE SCALE GENOMIC DNA]</scope>
    <source>
        <strain evidence="3">CH2 X CH6</strain>
    </source>
</reference>
<organism evidence="2 3">
    <name type="scientific">Nematostella vectensis</name>
    <name type="common">Starlet sea anemone</name>
    <dbReference type="NCBI Taxonomy" id="45351"/>
    <lineage>
        <taxon>Eukaryota</taxon>
        <taxon>Metazoa</taxon>
        <taxon>Cnidaria</taxon>
        <taxon>Anthozoa</taxon>
        <taxon>Hexacorallia</taxon>
        <taxon>Actiniaria</taxon>
        <taxon>Edwardsiidae</taxon>
        <taxon>Nematostella</taxon>
    </lineage>
</organism>
<keyword evidence="3" id="KW-1185">Reference proteome</keyword>